<reference evidence="2" key="2">
    <citation type="submission" date="2022-06" db="UniProtKB">
        <authorList>
            <consortium name="EnsemblMetazoa"/>
        </authorList>
    </citation>
    <scope>IDENTIFICATION</scope>
    <source>
        <strain evidence="2">PS312</strain>
    </source>
</reference>
<evidence type="ECO:0000313" key="2">
    <source>
        <dbReference type="EnsemblMetazoa" id="PPA03018.1"/>
    </source>
</evidence>
<dbReference type="Gene3D" id="3.30.40.10">
    <property type="entry name" value="Zinc/RING finger domain, C3HC4 (zinc finger)"/>
    <property type="match status" value="3"/>
</dbReference>
<name>A0A2A6BN65_PRIPA</name>
<dbReference type="SUPFAM" id="SSF57850">
    <property type="entry name" value="RING/U-box"/>
    <property type="match status" value="3"/>
</dbReference>
<feature type="region of interest" description="Disordered" evidence="1">
    <location>
        <begin position="1"/>
        <end position="65"/>
    </location>
</feature>
<dbReference type="GO" id="GO:0046872">
    <property type="term" value="F:metal ion binding"/>
    <property type="evidence" value="ECO:0007669"/>
    <property type="project" value="InterPro"/>
</dbReference>
<dbReference type="EnsemblMetazoa" id="PPA03018.1">
    <property type="protein sequence ID" value="PPA03018.1"/>
    <property type="gene ID" value="WBGene00092572"/>
</dbReference>
<sequence>MSRQAKSSKGKPEGLIDLTSQAPLAPLVKSDSSKYGSPSLHFTHSLTDSNGRATTDDCDQHESKRRKEDHSSSIYFSRSCRICVTDSPRCHAVFAPCGHIICRACALKLRWNSVRNNRAVVCPSCRSEGKFVDFIEDNHQATNNAIRNANALVREVADETRSTVADDDKLLKDALDTFEACIALGNAALSASDKSTAAAEALTDIIEVDIVELLAGRPALRGGHALESTEQSLNMRRKMRNVLHLDSASHALVAHAMRNHRIAAPSSPLAATRSAAIIYSSAMMSETCGQSEPKCCEEDNATTIRFSRACHICMADSPRYRAVFTPCGHVVCRACALKMKLAATKEELAALCLFCRGEGKFVGLDETPRIVGHQDNGAHEESGKRSDVNTENKDGRVNYASDSTRKRRFRDVIRSFFRSLFTSLRRAVTRLRNTATYRSDVVDVPPPTLAQEDALISAVAVSYEARMEAVKAAVTASRVSAAWGEVAQDLMREEYERERQAADDAIPDAVVIQGQVVERILAAQGASDRTKAISIQAYAIYLELSKEYEAKHSSVQRMIVVLEKENEKCAALGLQFSRACGACNEEEPRRRSILSNCGHAVCRACADAHASGAEAQCPVCSTAGNCSPLFEEVIDDQDANL</sequence>
<dbReference type="CDD" id="cd16449">
    <property type="entry name" value="RING-HC"/>
    <property type="match status" value="1"/>
</dbReference>
<reference evidence="3" key="1">
    <citation type="journal article" date="2008" name="Nat. Genet.">
        <title>The Pristionchus pacificus genome provides a unique perspective on nematode lifestyle and parasitism.</title>
        <authorList>
            <person name="Dieterich C."/>
            <person name="Clifton S.W."/>
            <person name="Schuster L.N."/>
            <person name="Chinwalla A."/>
            <person name="Delehaunty K."/>
            <person name="Dinkelacker I."/>
            <person name="Fulton L."/>
            <person name="Fulton R."/>
            <person name="Godfrey J."/>
            <person name="Minx P."/>
            <person name="Mitreva M."/>
            <person name="Roeseler W."/>
            <person name="Tian H."/>
            <person name="Witte H."/>
            <person name="Yang S.P."/>
            <person name="Wilson R.K."/>
            <person name="Sommer R.J."/>
        </authorList>
    </citation>
    <scope>NUCLEOTIDE SEQUENCE [LARGE SCALE GENOMIC DNA]</scope>
    <source>
        <strain evidence="3">PS312</strain>
    </source>
</reference>
<dbReference type="Pfam" id="PF00097">
    <property type="entry name" value="zf-C3HC4"/>
    <property type="match status" value="1"/>
</dbReference>
<organism evidence="2 3">
    <name type="scientific">Pristionchus pacificus</name>
    <name type="common">Parasitic nematode worm</name>
    <dbReference type="NCBI Taxonomy" id="54126"/>
    <lineage>
        <taxon>Eukaryota</taxon>
        <taxon>Metazoa</taxon>
        <taxon>Ecdysozoa</taxon>
        <taxon>Nematoda</taxon>
        <taxon>Chromadorea</taxon>
        <taxon>Rhabditida</taxon>
        <taxon>Rhabditina</taxon>
        <taxon>Diplogasteromorpha</taxon>
        <taxon>Diplogasteroidea</taxon>
        <taxon>Neodiplogasteridae</taxon>
        <taxon>Pristionchus</taxon>
    </lineage>
</organism>
<dbReference type="InterPro" id="IPR013083">
    <property type="entry name" value="Znf_RING/FYVE/PHD"/>
</dbReference>
<proteinExistence type="predicted"/>
<feature type="compositionally biased region" description="Basic and acidic residues" evidence="1">
    <location>
        <begin position="376"/>
        <end position="396"/>
    </location>
</feature>
<keyword evidence="3" id="KW-1185">Reference proteome</keyword>
<dbReference type="InterPro" id="IPR017907">
    <property type="entry name" value="Znf_RING_CS"/>
</dbReference>
<protein>
    <submittedName>
        <fullName evidence="2">Zinc finger protein</fullName>
    </submittedName>
</protein>
<feature type="compositionally biased region" description="Polar residues" evidence="1">
    <location>
        <begin position="33"/>
        <end position="53"/>
    </location>
</feature>
<feature type="compositionally biased region" description="Basic and acidic residues" evidence="1">
    <location>
        <begin position="54"/>
        <end position="65"/>
    </location>
</feature>
<feature type="region of interest" description="Disordered" evidence="1">
    <location>
        <begin position="372"/>
        <end position="397"/>
    </location>
</feature>
<dbReference type="Proteomes" id="UP000005239">
    <property type="component" value="Unassembled WGS sequence"/>
</dbReference>
<dbReference type="PROSITE" id="PS50089">
    <property type="entry name" value="ZF_RING_2"/>
    <property type="match status" value="3"/>
</dbReference>
<dbReference type="OrthoDB" id="3838338at2759"/>
<dbReference type="Pfam" id="PF13445">
    <property type="entry name" value="zf-RING_UBOX"/>
    <property type="match status" value="1"/>
</dbReference>
<dbReference type="PROSITE" id="PS00518">
    <property type="entry name" value="ZF_RING_1"/>
    <property type="match status" value="3"/>
</dbReference>
<dbReference type="PANTHER" id="PTHR16450">
    <property type="entry name" value="RING FINGER PROTEIN 186"/>
    <property type="match status" value="1"/>
</dbReference>
<gene>
    <name evidence="2" type="primary">WBGene00092572</name>
</gene>
<dbReference type="InterPro" id="IPR018957">
    <property type="entry name" value="Znf_C3HC4_RING-type"/>
</dbReference>
<accession>A0A8R1Y6G4</accession>
<dbReference type="Pfam" id="PF13920">
    <property type="entry name" value="zf-C3HC4_3"/>
    <property type="match status" value="1"/>
</dbReference>
<evidence type="ECO:0000313" key="3">
    <source>
        <dbReference type="Proteomes" id="UP000005239"/>
    </source>
</evidence>
<dbReference type="AlphaFoldDB" id="A0A2A6BN65"/>
<dbReference type="InterPro" id="IPR027370">
    <property type="entry name" value="Znf-RING_euk"/>
</dbReference>
<dbReference type="InterPro" id="IPR001841">
    <property type="entry name" value="Znf_RING"/>
</dbReference>
<evidence type="ECO:0000256" key="1">
    <source>
        <dbReference type="SAM" id="MobiDB-lite"/>
    </source>
</evidence>
<accession>A0A2A6BN65</accession>
<dbReference type="SMART" id="SM00184">
    <property type="entry name" value="RING"/>
    <property type="match status" value="3"/>
</dbReference>
<dbReference type="PANTHER" id="PTHR16450:SF1">
    <property type="entry name" value="PROTEIN CBG12045"/>
    <property type="match status" value="1"/>
</dbReference>